<evidence type="ECO:0000313" key="3">
    <source>
        <dbReference type="Proteomes" id="UP000322699"/>
    </source>
</evidence>
<sequence>MTSQTNFTAESLRTKLRSARVRRGSVMGMMAILLPVLAILAAVSINLAHIQVTRTELMVATDAAARAGGRAFSETQTVAAAKSVAANIAAMNMVNAQPLQINTADGAGEIQFGTTTQPDGLSGRYVFQQIPTAIVESGQEVASALRVLGRRESDSMSGKVPLIIPGVLQHHEFETTQEAVAMQVDRDISLVLDRSGSMDDIEIDWPAGDSPWSWDALDAGVDAGVLTQDWWGNYYYASGYDSLTYQQWAWEEHFELGVAPTNAWQDLVAAVDAFLNVLDTTSQEEQVSVASYASSASLDTNLEKNFSIIRNTVASLNTSGATAIGQGMQEGISALISADARPYASKTMVVMTDGMHNRGINPDTVATTLMGTYNLTIHTVTFGDGADQVLMKQVASIGGGKHYHAASGVELVAIFEEIANNLPTILTK</sequence>
<dbReference type="Pfam" id="PF00092">
    <property type="entry name" value="VWA"/>
    <property type="match status" value="1"/>
</dbReference>
<dbReference type="EMBL" id="VRLW01000001">
    <property type="protein sequence ID" value="KAA1261419.1"/>
    <property type="molecule type" value="Genomic_DNA"/>
</dbReference>
<dbReference type="PROSITE" id="PS50234">
    <property type="entry name" value="VWFA"/>
    <property type="match status" value="1"/>
</dbReference>
<dbReference type="InterPro" id="IPR028087">
    <property type="entry name" value="Tad_N"/>
</dbReference>
<evidence type="ECO:0000259" key="1">
    <source>
        <dbReference type="PROSITE" id="PS50234"/>
    </source>
</evidence>
<proteinExistence type="predicted"/>
<dbReference type="RefSeq" id="WP_200836789.1">
    <property type="nucleotide sequence ID" value="NZ_LWSK01000001.1"/>
</dbReference>
<name>A0A5B1CNN7_9BACT</name>
<accession>A0A5B1CNN7</accession>
<dbReference type="SMART" id="SM00327">
    <property type="entry name" value="VWA"/>
    <property type="match status" value="1"/>
</dbReference>
<feature type="domain" description="VWFA" evidence="1">
    <location>
        <begin position="187"/>
        <end position="422"/>
    </location>
</feature>
<keyword evidence="3" id="KW-1185">Reference proteome</keyword>
<dbReference type="Gene3D" id="3.40.50.410">
    <property type="entry name" value="von Willebrand factor, type A domain"/>
    <property type="match status" value="1"/>
</dbReference>
<reference evidence="2 3" key="1">
    <citation type="submission" date="2019-08" db="EMBL/GenBank/DDBJ databases">
        <title>Deep-cultivation of Planctomycetes and their phenomic and genomic characterization uncovers novel biology.</title>
        <authorList>
            <person name="Wiegand S."/>
            <person name="Jogler M."/>
            <person name="Boedeker C."/>
            <person name="Pinto D."/>
            <person name="Vollmers J."/>
            <person name="Rivas-Marin E."/>
            <person name="Kohn T."/>
            <person name="Peeters S.H."/>
            <person name="Heuer A."/>
            <person name="Rast P."/>
            <person name="Oberbeckmann S."/>
            <person name="Bunk B."/>
            <person name="Jeske O."/>
            <person name="Meyerdierks A."/>
            <person name="Storesund J.E."/>
            <person name="Kallscheuer N."/>
            <person name="Luecker S."/>
            <person name="Lage O.M."/>
            <person name="Pohl T."/>
            <person name="Merkel B.J."/>
            <person name="Hornburger P."/>
            <person name="Mueller R.-W."/>
            <person name="Bruemmer F."/>
            <person name="Labrenz M."/>
            <person name="Spormann A.M."/>
            <person name="Op Den Camp H."/>
            <person name="Overmann J."/>
            <person name="Amann R."/>
            <person name="Jetten M.S.M."/>
            <person name="Mascher T."/>
            <person name="Medema M.H."/>
            <person name="Devos D.P."/>
            <person name="Kaster A.-K."/>
            <person name="Ovreas L."/>
            <person name="Rohde M."/>
            <person name="Galperin M.Y."/>
            <person name="Jogler C."/>
        </authorList>
    </citation>
    <scope>NUCLEOTIDE SEQUENCE [LARGE SCALE GENOMIC DNA]</scope>
    <source>
        <strain evidence="2 3">LF1</strain>
    </source>
</reference>
<protein>
    <submittedName>
        <fullName evidence="2">von Willebrand factor type A domain protein</fullName>
    </submittedName>
</protein>
<dbReference type="SUPFAM" id="SSF53300">
    <property type="entry name" value="vWA-like"/>
    <property type="match status" value="1"/>
</dbReference>
<comment type="caution">
    <text evidence="2">The sequence shown here is derived from an EMBL/GenBank/DDBJ whole genome shotgun (WGS) entry which is preliminary data.</text>
</comment>
<evidence type="ECO:0000313" key="2">
    <source>
        <dbReference type="EMBL" id="KAA1261419.1"/>
    </source>
</evidence>
<dbReference type="Pfam" id="PF13400">
    <property type="entry name" value="Tad"/>
    <property type="match status" value="1"/>
</dbReference>
<dbReference type="Proteomes" id="UP000322699">
    <property type="component" value="Unassembled WGS sequence"/>
</dbReference>
<dbReference type="InterPro" id="IPR002035">
    <property type="entry name" value="VWF_A"/>
</dbReference>
<gene>
    <name evidence="2" type="ORF">LF1_39660</name>
</gene>
<dbReference type="CDD" id="cd00198">
    <property type="entry name" value="vWFA"/>
    <property type="match status" value="1"/>
</dbReference>
<organism evidence="2 3">
    <name type="scientific">Rubripirellula obstinata</name>
    <dbReference type="NCBI Taxonomy" id="406547"/>
    <lineage>
        <taxon>Bacteria</taxon>
        <taxon>Pseudomonadati</taxon>
        <taxon>Planctomycetota</taxon>
        <taxon>Planctomycetia</taxon>
        <taxon>Pirellulales</taxon>
        <taxon>Pirellulaceae</taxon>
        <taxon>Rubripirellula</taxon>
    </lineage>
</organism>
<dbReference type="AlphaFoldDB" id="A0A5B1CNN7"/>
<dbReference type="InterPro" id="IPR036465">
    <property type="entry name" value="vWFA_dom_sf"/>
</dbReference>